<evidence type="ECO:0000313" key="12">
    <source>
        <dbReference type="EMBL" id="MBO1863447.1"/>
    </source>
</evidence>
<name>A0A939MC52_9BRAD</name>
<evidence type="ECO:0000256" key="1">
    <source>
        <dbReference type="ARBA" id="ARBA00000085"/>
    </source>
</evidence>
<dbReference type="PANTHER" id="PTHR43065:SF10">
    <property type="entry name" value="PEROXIDE STRESS-ACTIVATED HISTIDINE KINASE MAK3"/>
    <property type="match status" value="1"/>
</dbReference>
<protein>
    <recommendedName>
        <fullName evidence="2">histidine kinase</fullName>
        <ecNumber evidence="2">2.7.13.3</ecNumber>
    </recommendedName>
</protein>
<evidence type="ECO:0000256" key="9">
    <source>
        <dbReference type="SAM" id="Phobius"/>
    </source>
</evidence>
<keyword evidence="3" id="KW-0597">Phosphoprotein</keyword>
<dbReference type="Gene3D" id="3.30.565.10">
    <property type="entry name" value="Histidine kinase-like ATPase, C-terminal domain"/>
    <property type="match status" value="1"/>
</dbReference>
<dbReference type="NCBIfam" id="TIGR00229">
    <property type="entry name" value="sensory_box"/>
    <property type="match status" value="1"/>
</dbReference>
<dbReference type="SUPFAM" id="SSF55874">
    <property type="entry name" value="ATPase domain of HSP90 chaperone/DNA topoisomerase II/histidine kinase"/>
    <property type="match status" value="1"/>
</dbReference>
<dbReference type="KEGG" id="bban:J4G43_019695"/>
<accession>A0A939MC52</accession>
<evidence type="ECO:0000256" key="4">
    <source>
        <dbReference type="ARBA" id="ARBA00022679"/>
    </source>
</evidence>
<dbReference type="SMART" id="SM00086">
    <property type="entry name" value="PAC"/>
    <property type="match status" value="1"/>
</dbReference>
<keyword evidence="9" id="KW-0812">Transmembrane</keyword>
<dbReference type="InterPro" id="IPR003661">
    <property type="entry name" value="HisK_dim/P_dom"/>
</dbReference>
<evidence type="ECO:0000256" key="8">
    <source>
        <dbReference type="ARBA" id="ARBA00023012"/>
    </source>
</evidence>
<evidence type="ECO:0000256" key="7">
    <source>
        <dbReference type="ARBA" id="ARBA00022840"/>
    </source>
</evidence>
<dbReference type="InterPro" id="IPR013655">
    <property type="entry name" value="PAS_fold_3"/>
</dbReference>
<feature type="transmembrane region" description="Helical" evidence="9">
    <location>
        <begin position="49"/>
        <end position="70"/>
    </location>
</feature>
<evidence type="ECO:0000259" key="10">
    <source>
        <dbReference type="PROSITE" id="PS50109"/>
    </source>
</evidence>
<evidence type="ECO:0000256" key="3">
    <source>
        <dbReference type="ARBA" id="ARBA00022553"/>
    </source>
</evidence>
<dbReference type="Gene3D" id="3.30.450.20">
    <property type="entry name" value="PAS domain"/>
    <property type="match status" value="2"/>
</dbReference>
<dbReference type="InterPro" id="IPR005467">
    <property type="entry name" value="His_kinase_dom"/>
</dbReference>
<dbReference type="Pfam" id="PF00512">
    <property type="entry name" value="HisKA"/>
    <property type="match status" value="1"/>
</dbReference>
<dbReference type="SMART" id="SM00388">
    <property type="entry name" value="HisKA"/>
    <property type="match status" value="1"/>
</dbReference>
<dbReference type="EMBL" id="CP086136">
    <property type="protein sequence ID" value="UEM16242.1"/>
    <property type="molecule type" value="Genomic_DNA"/>
</dbReference>
<dbReference type="SMART" id="SM00387">
    <property type="entry name" value="HATPase_c"/>
    <property type="match status" value="1"/>
</dbReference>
<dbReference type="PROSITE" id="PS50109">
    <property type="entry name" value="HIS_KIN"/>
    <property type="match status" value="1"/>
</dbReference>
<evidence type="ECO:0000259" key="11">
    <source>
        <dbReference type="PROSITE" id="PS50113"/>
    </source>
</evidence>
<evidence type="ECO:0000256" key="5">
    <source>
        <dbReference type="ARBA" id="ARBA00022741"/>
    </source>
</evidence>
<dbReference type="InterPro" id="IPR003594">
    <property type="entry name" value="HATPase_dom"/>
</dbReference>
<organism evidence="12">
    <name type="scientific">Bradyrhizobium barranii subsp. barranii</name>
    <dbReference type="NCBI Taxonomy" id="2823807"/>
    <lineage>
        <taxon>Bacteria</taxon>
        <taxon>Pseudomonadati</taxon>
        <taxon>Pseudomonadota</taxon>
        <taxon>Alphaproteobacteria</taxon>
        <taxon>Hyphomicrobiales</taxon>
        <taxon>Nitrobacteraceae</taxon>
        <taxon>Bradyrhizobium</taxon>
        <taxon>Bradyrhizobium barranii</taxon>
    </lineage>
</organism>
<dbReference type="InterPro" id="IPR000014">
    <property type="entry name" value="PAS"/>
</dbReference>
<dbReference type="PRINTS" id="PR00344">
    <property type="entry name" value="BCTRLSENSOR"/>
</dbReference>
<dbReference type="EC" id="2.7.13.3" evidence="2"/>
<dbReference type="EMBL" id="JAGEMI010000001">
    <property type="protein sequence ID" value="MBO1863447.1"/>
    <property type="molecule type" value="Genomic_DNA"/>
</dbReference>
<sequence>MPGEYLLDLFNLLAQPGLAHEGKEPATVRHTGTLCRASWPDHSRYAHPALWVLGGVALGVLSFTCFLLGIDLTTSALALLAVIVVLSLLAIASLVRRQHRLEREDVLRRRQVAYLAEAQKLSHTGSFGWNVASGELFWSEETFRIFDLEPTLPPSLDTILKRTHPDDLNAVREALDRATNDRNDFSLEHRLILSDGSIRHIRVVARGTSEERGQFRFIGAVMDITAQKKDHTELERSEQRYRHLFGRMPIALRQLDASRLVVLFRKLRAEGIKDLGSYFDSHPDFLRTCMDALSFQEANERAIQMFGGGVDGYVGRSMSDTWKARPDTFRRAMESRFRGETNFEEETKMVTWDGRVVDVLFTTARVGPINDLEISLVATIDISQRVRAQERLRQVQAEFAHAARVSMLGELTASIAHEVNQPLAAIATNAAAGLRWLNRPIPDMAEVRSTIENMATDTRRAADIVARVHGMASRKAPERAVLSLDDVIREALLFLRHEMESRGVTILHRPDAEAALVLGDRTQLQQVIVNLAINAVQAMTQAGRQHGRIVITTAAQDATTLCCSVEDNGPGISAEHAGRLFESFFTTKESGMGMGLPICRSIVEAHGGRIDAEGLSTEGLGAEGLGAEGLGADRGARFWFTLPIATPASSPPSGRDADA</sequence>
<dbReference type="Pfam" id="PF08447">
    <property type="entry name" value="PAS_3"/>
    <property type="match status" value="1"/>
</dbReference>
<keyword evidence="9" id="KW-1133">Transmembrane helix</keyword>
<dbReference type="FunFam" id="3.30.450.20:FF:000088">
    <property type="entry name" value="Sensory transduction histidine kinase"/>
    <property type="match status" value="1"/>
</dbReference>
<feature type="domain" description="Histidine kinase" evidence="10">
    <location>
        <begin position="414"/>
        <end position="646"/>
    </location>
</feature>
<keyword evidence="8" id="KW-0902">Two-component regulatory system</keyword>
<evidence type="ECO:0000256" key="6">
    <source>
        <dbReference type="ARBA" id="ARBA00022777"/>
    </source>
</evidence>
<keyword evidence="7" id="KW-0067">ATP-binding</keyword>
<dbReference type="SUPFAM" id="SSF55785">
    <property type="entry name" value="PYP-like sensor domain (PAS domain)"/>
    <property type="match status" value="2"/>
</dbReference>
<dbReference type="Gene3D" id="1.10.287.130">
    <property type="match status" value="1"/>
</dbReference>
<dbReference type="PROSITE" id="PS50113">
    <property type="entry name" value="PAC"/>
    <property type="match status" value="1"/>
</dbReference>
<dbReference type="PANTHER" id="PTHR43065">
    <property type="entry name" value="SENSOR HISTIDINE KINASE"/>
    <property type="match status" value="1"/>
</dbReference>
<proteinExistence type="predicted"/>
<dbReference type="GO" id="GO:0005524">
    <property type="term" value="F:ATP binding"/>
    <property type="evidence" value="ECO:0007669"/>
    <property type="project" value="UniProtKB-KW"/>
</dbReference>
<dbReference type="InterPro" id="IPR036097">
    <property type="entry name" value="HisK_dim/P_sf"/>
</dbReference>
<feature type="domain" description="PAC" evidence="11">
    <location>
        <begin position="185"/>
        <end position="236"/>
    </location>
</feature>
<evidence type="ECO:0000313" key="14">
    <source>
        <dbReference type="Proteomes" id="UP000664702"/>
    </source>
</evidence>
<dbReference type="RefSeq" id="WP_208085997.1">
    <property type="nucleotide sequence ID" value="NZ_CP086136.1"/>
</dbReference>
<dbReference type="InterPro" id="IPR000700">
    <property type="entry name" value="PAS-assoc_C"/>
</dbReference>
<dbReference type="Gene3D" id="2.10.70.100">
    <property type="match status" value="1"/>
</dbReference>
<reference evidence="12" key="1">
    <citation type="submission" date="2021-03" db="EMBL/GenBank/DDBJ databases">
        <title>Whole Genome Sequence of Bradyrhizobium sp. Strain 144S4.</title>
        <authorList>
            <person name="Bromfield E.S.P."/>
            <person name="Cloutier S."/>
        </authorList>
    </citation>
    <scope>NUCLEOTIDE SEQUENCE [LARGE SCALE GENOMIC DNA]</scope>
    <source>
        <strain evidence="12">144S4</strain>
    </source>
</reference>
<feature type="transmembrane region" description="Helical" evidence="9">
    <location>
        <begin position="76"/>
        <end position="95"/>
    </location>
</feature>
<dbReference type="SUPFAM" id="SSF47384">
    <property type="entry name" value="Homodimeric domain of signal transducing histidine kinase"/>
    <property type="match status" value="1"/>
</dbReference>
<keyword evidence="9" id="KW-0472">Membrane</keyword>
<dbReference type="InterPro" id="IPR004358">
    <property type="entry name" value="Sig_transdc_His_kin-like_C"/>
</dbReference>
<gene>
    <name evidence="13" type="ORF">J4G43_019695</name>
    <name evidence="12" type="ORF">J4G43_21760</name>
</gene>
<dbReference type="Proteomes" id="UP000664702">
    <property type="component" value="Chromosome"/>
</dbReference>
<dbReference type="CDD" id="cd00130">
    <property type="entry name" value="PAS"/>
    <property type="match status" value="1"/>
</dbReference>
<dbReference type="InterPro" id="IPR001610">
    <property type="entry name" value="PAC"/>
</dbReference>
<dbReference type="Pfam" id="PF02518">
    <property type="entry name" value="HATPase_c"/>
    <property type="match status" value="1"/>
</dbReference>
<keyword evidence="5" id="KW-0547">Nucleotide-binding</keyword>
<reference evidence="13 14" key="2">
    <citation type="journal article" date="2022" name="Int. J. Syst. Evol. Microbiol.">
        <title>Strains of Bradyrhizobium barranii sp. nov. associated with legumes native to Canada are symbionts of soybeans and belong to different subspecies (subsp. barranii subsp. nov. and subsp. apii subsp. nov.) and symbiovars (sv. glycinearum and sv. septentrionale).</title>
        <authorList>
            <person name="Bromfield E.S.P."/>
            <person name="Cloutier S."/>
            <person name="Wasai-Hara S."/>
            <person name="Minamisawa K."/>
        </authorList>
    </citation>
    <scope>NUCLEOTIDE SEQUENCE [LARGE SCALE GENOMIC DNA]</scope>
    <source>
        <strain evidence="13 14">144S4</strain>
    </source>
</reference>
<dbReference type="GO" id="GO:0000155">
    <property type="term" value="F:phosphorelay sensor kinase activity"/>
    <property type="evidence" value="ECO:0007669"/>
    <property type="project" value="InterPro"/>
</dbReference>
<comment type="catalytic activity">
    <reaction evidence="1">
        <text>ATP + protein L-histidine = ADP + protein N-phospho-L-histidine.</text>
        <dbReference type="EC" id="2.7.13.3"/>
    </reaction>
</comment>
<dbReference type="InterPro" id="IPR036890">
    <property type="entry name" value="HATPase_C_sf"/>
</dbReference>
<dbReference type="AlphaFoldDB" id="A0A939MC52"/>
<dbReference type="InterPro" id="IPR035965">
    <property type="entry name" value="PAS-like_dom_sf"/>
</dbReference>
<evidence type="ECO:0000256" key="2">
    <source>
        <dbReference type="ARBA" id="ARBA00012438"/>
    </source>
</evidence>
<keyword evidence="6" id="KW-0418">Kinase</keyword>
<evidence type="ECO:0000313" key="13">
    <source>
        <dbReference type="EMBL" id="UEM16242.1"/>
    </source>
</evidence>
<keyword evidence="4" id="KW-0808">Transferase</keyword>